<sequence>MTSSGDELRAALHARKDLGPDFEEALIESFLEKVDREIDRRVDSRLARERPLPQAQPSPDSGRRLALAIVSVVLGVVGSIAALAAETGAAVLVIWIGIAVVNVAFMFGDPNRAPVSRSRQAPPAPEDPLRW</sequence>
<reference evidence="3" key="1">
    <citation type="journal article" date="2019" name="Int. J. Syst. Evol. Microbiol.">
        <title>The Global Catalogue of Microorganisms (GCM) 10K type strain sequencing project: providing services to taxonomists for standard genome sequencing and annotation.</title>
        <authorList>
            <consortium name="The Broad Institute Genomics Platform"/>
            <consortium name="The Broad Institute Genome Sequencing Center for Infectious Disease"/>
            <person name="Wu L."/>
            <person name="Ma J."/>
        </authorList>
    </citation>
    <scope>NUCLEOTIDE SEQUENCE [LARGE SCALE GENOMIC DNA]</scope>
    <source>
        <strain evidence="3">CGMCC 1.15399</strain>
    </source>
</reference>
<name>A0ABW4G0P1_9ACTN</name>
<comment type="caution">
    <text evidence="2">The sequence shown here is derived from an EMBL/GenBank/DDBJ whole genome shotgun (WGS) entry which is preliminary data.</text>
</comment>
<proteinExistence type="predicted"/>
<protein>
    <recommendedName>
        <fullName evidence="4">DUF3040 domain-containing protein</fullName>
    </recommendedName>
</protein>
<dbReference type="EMBL" id="JBHUCM010000001">
    <property type="protein sequence ID" value="MFD1535436.1"/>
    <property type="molecule type" value="Genomic_DNA"/>
</dbReference>
<gene>
    <name evidence="2" type="ORF">ACFSJ0_00240</name>
</gene>
<evidence type="ECO:0000256" key="1">
    <source>
        <dbReference type="SAM" id="Phobius"/>
    </source>
</evidence>
<dbReference type="RefSeq" id="WP_219536824.1">
    <property type="nucleotide sequence ID" value="NZ_JAHKRM010000032.1"/>
</dbReference>
<keyword evidence="1" id="KW-0472">Membrane</keyword>
<feature type="transmembrane region" description="Helical" evidence="1">
    <location>
        <begin position="65"/>
        <end position="83"/>
    </location>
</feature>
<dbReference type="Proteomes" id="UP001597097">
    <property type="component" value="Unassembled WGS sequence"/>
</dbReference>
<feature type="transmembrane region" description="Helical" evidence="1">
    <location>
        <begin position="89"/>
        <end position="108"/>
    </location>
</feature>
<evidence type="ECO:0000313" key="3">
    <source>
        <dbReference type="Proteomes" id="UP001597097"/>
    </source>
</evidence>
<evidence type="ECO:0000313" key="2">
    <source>
        <dbReference type="EMBL" id="MFD1535436.1"/>
    </source>
</evidence>
<evidence type="ECO:0008006" key="4">
    <source>
        <dbReference type="Google" id="ProtNLM"/>
    </source>
</evidence>
<organism evidence="2 3">
    <name type="scientific">Nonomuraea guangzhouensis</name>
    <dbReference type="NCBI Taxonomy" id="1291555"/>
    <lineage>
        <taxon>Bacteria</taxon>
        <taxon>Bacillati</taxon>
        <taxon>Actinomycetota</taxon>
        <taxon>Actinomycetes</taxon>
        <taxon>Streptosporangiales</taxon>
        <taxon>Streptosporangiaceae</taxon>
        <taxon>Nonomuraea</taxon>
    </lineage>
</organism>
<keyword evidence="1" id="KW-0812">Transmembrane</keyword>
<accession>A0ABW4G0P1</accession>
<keyword evidence="1" id="KW-1133">Transmembrane helix</keyword>
<keyword evidence="3" id="KW-1185">Reference proteome</keyword>